<keyword evidence="5" id="KW-0648">Protein biosynthesis</keyword>
<evidence type="ECO:0000256" key="5">
    <source>
        <dbReference type="ARBA" id="ARBA00022917"/>
    </source>
</evidence>
<dbReference type="PANTHER" id="PTHR11946">
    <property type="entry name" value="VALYL-TRNA SYNTHETASES"/>
    <property type="match status" value="1"/>
</dbReference>
<proteinExistence type="predicted"/>
<organism evidence="9 10">
    <name type="scientific">Mycoplasmopsis synoviae</name>
    <name type="common">Mycoplasma synoviae</name>
    <dbReference type="NCBI Taxonomy" id="2109"/>
    <lineage>
        <taxon>Bacteria</taxon>
        <taxon>Bacillati</taxon>
        <taxon>Mycoplasmatota</taxon>
        <taxon>Mycoplasmoidales</taxon>
        <taxon>Metamycoplasmataceae</taxon>
        <taxon>Mycoplasmopsis</taxon>
    </lineage>
</organism>
<dbReference type="GO" id="GO:0005524">
    <property type="term" value="F:ATP binding"/>
    <property type="evidence" value="ECO:0007669"/>
    <property type="project" value="UniProtKB-KW"/>
</dbReference>
<evidence type="ECO:0000256" key="4">
    <source>
        <dbReference type="ARBA" id="ARBA00022840"/>
    </source>
</evidence>
<dbReference type="GO" id="GO:0004832">
    <property type="term" value="F:valine-tRNA ligase activity"/>
    <property type="evidence" value="ECO:0007669"/>
    <property type="project" value="UniProtKB-EC"/>
</dbReference>
<keyword evidence="2 9" id="KW-0436">Ligase</keyword>
<protein>
    <recommendedName>
        <fullName evidence="1">valine--tRNA ligase</fullName>
        <ecNumber evidence="1">6.1.1.9</ecNumber>
    </recommendedName>
    <alternativeName>
        <fullName evidence="7">Valyl-tRNA synthetase</fullName>
    </alternativeName>
</protein>
<accession>A0A3B0PTH2</accession>
<evidence type="ECO:0000313" key="9">
    <source>
        <dbReference type="EMBL" id="SYV92951.1"/>
    </source>
</evidence>
<evidence type="ECO:0000256" key="2">
    <source>
        <dbReference type="ARBA" id="ARBA00022598"/>
    </source>
</evidence>
<dbReference type="EMBL" id="LS991953">
    <property type="protein sequence ID" value="SYV92951.1"/>
    <property type="molecule type" value="Genomic_DNA"/>
</dbReference>
<evidence type="ECO:0000313" key="10">
    <source>
        <dbReference type="Proteomes" id="UP000259328"/>
    </source>
</evidence>
<reference evidence="10" key="1">
    <citation type="submission" date="2018-06" db="EMBL/GenBank/DDBJ databases">
        <authorList>
            <consortium name="Pathogen Informatics"/>
        </authorList>
    </citation>
    <scope>NUCLEOTIDE SEQUENCE [LARGE SCALE GENOMIC DNA]</scope>
    <source>
        <strain evidence="10">NCTC10124</strain>
    </source>
</reference>
<keyword evidence="4" id="KW-0067">ATP-binding</keyword>
<keyword evidence="6" id="KW-0030">Aminoacyl-tRNA synthetase</keyword>
<keyword evidence="3" id="KW-0547">Nucleotide-binding</keyword>
<evidence type="ECO:0000256" key="6">
    <source>
        <dbReference type="ARBA" id="ARBA00023146"/>
    </source>
</evidence>
<dbReference type="InterPro" id="IPR002300">
    <property type="entry name" value="aa-tRNA-synth_Ia"/>
</dbReference>
<dbReference type="Proteomes" id="UP000259328">
    <property type="component" value="Chromosome"/>
</dbReference>
<evidence type="ECO:0000256" key="3">
    <source>
        <dbReference type="ARBA" id="ARBA00022741"/>
    </source>
</evidence>
<feature type="domain" description="Aminoacyl-tRNA synthetase class Ia" evidence="8">
    <location>
        <begin position="1"/>
        <end position="37"/>
    </location>
</feature>
<dbReference type="PANTHER" id="PTHR11946:SF93">
    <property type="entry name" value="VALINE--TRNA LIGASE, CHLOROPLASTIC_MITOCHONDRIAL 2"/>
    <property type="match status" value="1"/>
</dbReference>
<dbReference type="Pfam" id="PF00133">
    <property type="entry name" value="tRNA-synt_1"/>
    <property type="match status" value="1"/>
</dbReference>
<gene>
    <name evidence="9" type="primary">valS_1</name>
    <name evidence="9" type="ORF">NCTC10124_00679</name>
</gene>
<dbReference type="GO" id="GO:0006438">
    <property type="term" value="P:valyl-tRNA aminoacylation"/>
    <property type="evidence" value="ECO:0007669"/>
    <property type="project" value="InterPro"/>
</dbReference>
<name>A0A3B0PTH2_MYCSY</name>
<dbReference type="EC" id="6.1.1.9" evidence="1"/>
<evidence type="ECO:0000259" key="8">
    <source>
        <dbReference type="Pfam" id="PF00133"/>
    </source>
</evidence>
<evidence type="ECO:0000256" key="7">
    <source>
        <dbReference type="ARBA" id="ARBA00029936"/>
    </source>
</evidence>
<feature type="non-terminal residue" evidence="9">
    <location>
        <position position="37"/>
    </location>
</feature>
<dbReference type="InterPro" id="IPR002303">
    <property type="entry name" value="Valyl-tRNA_ligase"/>
</dbReference>
<dbReference type="AlphaFoldDB" id="A0A3B0PTH2"/>
<dbReference type="GO" id="GO:0005829">
    <property type="term" value="C:cytosol"/>
    <property type="evidence" value="ECO:0007669"/>
    <property type="project" value="TreeGrafter"/>
</dbReference>
<sequence>MDHAGIATQSKVESELYKQSKLTRHDLGKEKFLAEVW</sequence>
<evidence type="ECO:0000256" key="1">
    <source>
        <dbReference type="ARBA" id="ARBA00013169"/>
    </source>
</evidence>